<comment type="similarity">
    <text evidence="1 3 7">Belongs to the Glu/Leu/Phe/Val dehydrogenases family.</text>
</comment>
<dbReference type="Pfam" id="PF02812">
    <property type="entry name" value="ELFV_dehydrog_N"/>
    <property type="match status" value="1"/>
</dbReference>
<evidence type="ECO:0000313" key="9">
    <source>
        <dbReference type="EMBL" id="OGZ30102.1"/>
    </source>
</evidence>
<feature type="domain" description="Glutamate/phenylalanine/leucine/valine/L-tryptophan dehydrogenase C-terminal" evidence="8">
    <location>
        <begin position="141"/>
        <end position="359"/>
    </location>
</feature>
<dbReference type="PANTHER" id="PTHR11606:SF13">
    <property type="entry name" value="GLUTAMATE DEHYDROGENASE 1, MITOCHONDRIAL"/>
    <property type="match status" value="1"/>
</dbReference>
<dbReference type="SUPFAM" id="SSF51735">
    <property type="entry name" value="NAD(P)-binding Rossmann-fold domains"/>
    <property type="match status" value="1"/>
</dbReference>
<dbReference type="GO" id="GO:0000166">
    <property type="term" value="F:nucleotide binding"/>
    <property type="evidence" value="ECO:0007669"/>
    <property type="project" value="UniProtKB-KW"/>
</dbReference>
<comment type="caution">
    <text evidence="9">The sequence shown here is derived from an EMBL/GenBank/DDBJ whole genome shotgun (WGS) entry which is preliminary data.</text>
</comment>
<dbReference type="GO" id="GO:0006538">
    <property type="term" value="P:L-glutamate catabolic process"/>
    <property type="evidence" value="ECO:0007669"/>
    <property type="project" value="TreeGrafter"/>
</dbReference>
<dbReference type="Proteomes" id="UP000178428">
    <property type="component" value="Unassembled WGS sequence"/>
</dbReference>
<dbReference type="PIRSF" id="PIRSF000185">
    <property type="entry name" value="Glu_DH"/>
    <property type="match status" value="1"/>
</dbReference>
<reference evidence="9 10" key="1">
    <citation type="journal article" date="2016" name="Nat. Commun.">
        <title>Thousands of microbial genomes shed light on interconnected biogeochemical processes in an aquifer system.</title>
        <authorList>
            <person name="Anantharaman K."/>
            <person name="Brown C.T."/>
            <person name="Hug L.A."/>
            <person name="Sharon I."/>
            <person name="Castelle C.J."/>
            <person name="Probst A.J."/>
            <person name="Thomas B.C."/>
            <person name="Singh A."/>
            <person name="Wilkins M.J."/>
            <person name="Karaoz U."/>
            <person name="Brodie E.L."/>
            <person name="Williams K.H."/>
            <person name="Hubbard S.S."/>
            <person name="Banfield J.F."/>
        </authorList>
    </citation>
    <scope>NUCLEOTIDE SEQUENCE [LARGE SCALE GENOMIC DNA]</scope>
</reference>
<protein>
    <recommendedName>
        <fullName evidence="3">Glutamate dehydrogenase</fullName>
    </recommendedName>
</protein>
<evidence type="ECO:0000256" key="7">
    <source>
        <dbReference type="RuleBase" id="RU004417"/>
    </source>
</evidence>
<evidence type="ECO:0000256" key="1">
    <source>
        <dbReference type="ARBA" id="ARBA00006382"/>
    </source>
</evidence>
<accession>A0A1G2EX82</accession>
<evidence type="ECO:0000256" key="4">
    <source>
        <dbReference type="PIRSR" id="PIRSR000185-1"/>
    </source>
</evidence>
<dbReference type="InterPro" id="IPR014362">
    <property type="entry name" value="Glu_DH"/>
</dbReference>
<evidence type="ECO:0000256" key="3">
    <source>
        <dbReference type="PIRNR" id="PIRNR000185"/>
    </source>
</evidence>
<keyword evidence="2 3" id="KW-0560">Oxidoreductase</keyword>
<proteinExistence type="inferred from homology"/>
<dbReference type="SMART" id="SM00839">
    <property type="entry name" value="ELFV_dehydrog"/>
    <property type="match status" value="1"/>
</dbReference>
<dbReference type="GO" id="GO:0004352">
    <property type="term" value="F:glutamate dehydrogenase (NAD+) activity"/>
    <property type="evidence" value="ECO:0007669"/>
    <property type="project" value="TreeGrafter"/>
</dbReference>
<sequence>MKAISDPLGPEYVIRVYDSRLDMRGFLVIDNTKLGPGKGGIRMTPDVSEEEIFRLARAMTFKNALADLPFGGAKAGIVWPGGSDALKKKFVQSFARLIKPFLISKYIAGPDVASSEKEMKWFVEEVGNKKAATGKPKNLGGLPHELGSTGFGVAEAVMTAAKIKGIGIKDASVAIDGFGNVGSFAFRFLKNAGAKIVAVADRHGAIFNKNGLSETDVRKVKSCGKSIEECKRGHPISRKKFFSLAVDVLIPASVTDVINDSNKKSVRAKIIVEGANIPMRENIEEELWRRGTMIVPDIIANAGGVISSYSEYKGYSAEKMFGLVKEKVNKSVNAVLKMASERKISSRKAAMEIALKKLL</sequence>
<feature type="binding site" evidence="5">
    <location>
        <position position="62"/>
    </location>
    <ligand>
        <name>substrate</name>
    </ligand>
</feature>
<feature type="binding site" evidence="5">
    <location>
        <position position="180"/>
    </location>
    <ligand>
        <name>NAD(+)</name>
        <dbReference type="ChEBI" id="CHEBI:57540"/>
    </ligand>
</feature>
<feature type="site" description="Important for catalysis" evidence="6">
    <location>
        <position position="111"/>
    </location>
</feature>
<dbReference type="InterPro" id="IPR036291">
    <property type="entry name" value="NAD(P)-bd_dom_sf"/>
</dbReference>
<dbReference type="STRING" id="1801725.A3J00_03625"/>
<dbReference type="AlphaFoldDB" id="A0A1G2EX82"/>
<dbReference type="InterPro" id="IPR006097">
    <property type="entry name" value="Glu/Leu/Phe/Val/Trp_DH_dimer"/>
</dbReference>
<gene>
    <name evidence="9" type="ORF">A3J00_03625</name>
</gene>
<evidence type="ECO:0000256" key="2">
    <source>
        <dbReference type="ARBA" id="ARBA00023002"/>
    </source>
</evidence>
<evidence type="ECO:0000313" key="10">
    <source>
        <dbReference type="Proteomes" id="UP000178428"/>
    </source>
</evidence>
<evidence type="ECO:0000256" key="6">
    <source>
        <dbReference type="PIRSR" id="PIRSR000185-3"/>
    </source>
</evidence>
<feature type="binding site" evidence="5">
    <location>
        <position position="38"/>
    </location>
    <ligand>
        <name>substrate</name>
    </ligand>
</feature>
<evidence type="ECO:0000259" key="8">
    <source>
        <dbReference type="SMART" id="SM00839"/>
    </source>
</evidence>
<keyword evidence="5" id="KW-0547">Nucleotide-binding</keyword>
<keyword evidence="5" id="KW-0520">NAD</keyword>
<evidence type="ECO:0000256" key="5">
    <source>
        <dbReference type="PIRSR" id="PIRSR000185-2"/>
    </source>
</evidence>
<dbReference type="Pfam" id="PF00208">
    <property type="entry name" value="ELFV_dehydrog"/>
    <property type="match status" value="1"/>
</dbReference>
<dbReference type="InterPro" id="IPR006095">
    <property type="entry name" value="Glu/Leu/Phe/Val/Trp_DH"/>
</dbReference>
<dbReference type="Gene3D" id="3.40.50.10860">
    <property type="entry name" value="Leucine Dehydrogenase, chain A, domain 1"/>
    <property type="match status" value="1"/>
</dbReference>
<feature type="binding site" evidence="5">
    <location>
        <position position="149"/>
    </location>
    <ligand>
        <name>NAD(+)</name>
        <dbReference type="ChEBI" id="CHEBI:57540"/>
    </ligand>
</feature>
<dbReference type="InterPro" id="IPR006096">
    <property type="entry name" value="Glu/Leu/Phe/Val/Trp_DH_C"/>
</dbReference>
<name>A0A1G2EX82_9BACT</name>
<dbReference type="Gene3D" id="3.40.50.720">
    <property type="entry name" value="NAD(P)-binding Rossmann-like Domain"/>
    <property type="match status" value="1"/>
</dbReference>
<feature type="binding site" evidence="5">
    <location>
        <position position="308"/>
    </location>
    <ligand>
        <name>substrate</name>
    </ligand>
</feature>
<dbReference type="PRINTS" id="PR00082">
    <property type="entry name" value="GLFDHDRGNASE"/>
</dbReference>
<dbReference type="InterPro" id="IPR046346">
    <property type="entry name" value="Aminoacid_DH-like_N_sf"/>
</dbReference>
<organism evidence="9 10">
    <name type="scientific">Candidatus Niyogibacteria bacterium RIFCSPLOWO2_02_FULL_45_13</name>
    <dbReference type="NCBI Taxonomy" id="1801725"/>
    <lineage>
        <taxon>Bacteria</taxon>
        <taxon>Candidatus Niyogiibacteriota</taxon>
    </lineage>
</organism>
<dbReference type="PANTHER" id="PTHR11606">
    <property type="entry name" value="GLUTAMATE DEHYDROGENASE"/>
    <property type="match status" value="1"/>
</dbReference>
<dbReference type="EMBL" id="MHMR01000027">
    <property type="protein sequence ID" value="OGZ30102.1"/>
    <property type="molecule type" value="Genomic_DNA"/>
</dbReference>
<dbReference type="SUPFAM" id="SSF53223">
    <property type="entry name" value="Aminoacid dehydrogenase-like, N-terminal domain"/>
    <property type="match status" value="1"/>
</dbReference>
<feature type="active site" description="Proton donor" evidence="4">
    <location>
        <position position="74"/>
    </location>
</feature>